<proteinExistence type="inferred from homology"/>
<dbReference type="InterPro" id="IPR029058">
    <property type="entry name" value="AB_hydrolase_fold"/>
</dbReference>
<reference evidence="8" key="1">
    <citation type="submission" date="2017-11" db="EMBL/GenBank/DDBJ databases">
        <title>The complete genome sequence of Sphingopyxis pomeranensis sp. nov. strain WS5A3p.</title>
        <authorList>
            <person name="Kaminski M.A."/>
        </authorList>
    </citation>
    <scope>NUCLEOTIDE SEQUENCE [LARGE SCALE GENOMIC DNA]</scope>
    <source>
        <strain evidence="8">WS5A3p</strain>
    </source>
</reference>
<evidence type="ECO:0000256" key="4">
    <source>
        <dbReference type="SAM" id="MobiDB-lite"/>
    </source>
</evidence>
<evidence type="ECO:0000256" key="3">
    <source>
        <dbReference type="RuleBase" id="RU361235"/>
    </source>
</evidence>
<dbReference type="InterPro" id="IPR050309">
    <property type="entry name" value="Type-B_Carboxylest/Lipase"/>
</dbReference>
<dbReference type="Gene3D" id="3.40.50.1820">
    <property type="entry name" value="alpha/beta hydrolase"/>
    <property type="match status" value="1"/>
</dbReference>
<comment type="similarity">
    <text evidence="1 3">Belongs to the type-B carboxylesterase/lipase family.</text>
</comment>
<evidence type="ECO:0000256" key="5">
    <source>
        <dbReference type="SAM" id="Phobius"/>
    </source>
</evidence>
<dbReference type="Proteomes" id="UP000238954">
    <property type="component" value="Chromosome"/>
</dbReference>
<accession>A0A2S8B2Q2</accession>
<evidence type="ECO:0000256" key="2">
    <source>
        <dbReference type="ARBA" id="ARBA00022801"/>
    </source>
</evidence>
<keyword evidence="2 3" id="KW-0378">Hydrolase</keyword>
<evidence type="ECO:0000259" key="6">
    <source>
        <dbReference type="Pfam" id="PF00135"/>
    </source>
</evidence>
<dbReference type="SUPFAM" id="SSF53474">
    <property type="entry name" value="alpha/beta-Hydrolases"/>
    <property type="match status" value="1"/>
</dbReference>
<protein>
    <recommendedName>
        <fullName evidence="3">Carboxylic ester hydrolase</fullName>
        <ecNumber evidence="3">3.1.1.-</ecNumber>
    </recommendedName>
</protein>
<sequence>MSKSLSLGAAIYRELHADRPGGGLAQIQRREDGRDARAALRRGPKEKHMSKARRILRRVAIGLLALLIVAAAAIAGLWWSLTPSDVAAADPVTPLGPVSPVERSVESGRLAGLRDRDILIFKNIPYAAPPVGPLRWRPPQPVAAWTQVRDASRFGNDCWQVRSAADPARSTEPMSEDCLSINVWAPEKVPAGGASVLFWIHGGGFVQGSASQPALDGSALARRGVILVSFNYRLGRFGFFAHPALMAEAAGGPTGNWGMMDQVAALRWVKRNIASFGGNPDRITLFGQSAGGASVAQLMLDPAVRDLFAGAIIQSSGGRNRWVPLADAGKDKPSGLRAAIAFAAKQKLDAPDAAALRAIPAADVLGNIGFANLDTKTFSGPMIDGKLVKSDFVDGFLAGREAPVPLIVGSTDRELSHLNFLARYGLRQWAKSELGASLDTVRDTYPSSGAFDDNIVNDWGFAEPARTLAASHRQHGFPSWLYRFDYVSEAKRSEVDGAAHASDVTFVFGTLGREGVVPTAADKAASRAIQDYWLAFARDGIPAPADRPAWPAFDLAADRLLRFSAAGPSVGAVQRPSELGAITAAMAARSHRR</sequence>
<dbReference type="PANTHER" id="PTHR11559">
    <property type="entry name" value="CARBOXYLESTERASE"/>
    <property type="match status" value="1"/>
</dbReference>
<feature type="compositionally biased region" description="Basic and acidic residues" evidence="4">
    <location>
        <begin position="28"/>
        <end position="38"/>
    </location>
</feature>
<dbReference type="PROSITE" id="PS00122">
    <property type="entry name" value="CARBOXYLESTERASE_B_1"/>
    <property type="match status" value="1"/>
</dbReference>
<organism evidence="7 8">
    <name type="scientific">Sphingopyxis lindanitolerans</name>
    <dbReference type="NCBI Taxonomy" id="2054227"/>
    <lineage>
        <taxon>Bacteria</taxon>
        <taxon>Pseudomonadati</taxon>
        <taxon>Pseudomonadota</taxon>
        <taxon>Alphaproteobacteria</taxon>
        <taxon>Sphingomonadales</taxon>
        <taxon>Sphingomonadaceae</taxon>
        <taxon>Sphingopyxis</taxon>
    </lineage>
</organism>
<evidence type="ECO:0000313" key="8">
    <source>
        <dbReference type="Proteomes" id="UP000238954"/>
    </source>
</evidence>
<dbReference type="EMBL" id="PHFW01000003">
    <property type="protein sequence ID" value="PQM26684.1"/>
    <property type="molecule type" value="Genomic_DNA"/>
</dbReference>
<dbReference type="Pfam" id="PF00135">
    <property type="entry name" value="COesterase"/>
    <property type="match status" value="1"/>
</dbReference>
<dbReference type="EC" id="3.1.1.-" evidence="3"/>
<feature type="domain" description="Carboxylesterase type B" evidence="6">
    <location>
        <begin position="104"/>
        <end position="563"/>
    </location>
</feature>
<keyword evidence="5" id="KW-0472">Membrane</keyword>
<keyword evidence="5" id="KW-0812">Transmembrane</keyword>
<dbReference type="GO" id="GO:0016787">
    <property type="term" value="F:hydrolase activity"/>
    <property type="evidence" value="ECO:0007669"/>
    <property type="project" value="UniProtKB-KW"/>
</dbReference>
<name>A0A2S8B2Q2_9SPHN</name>
<keyword evidence="8" id="KW-1185">Reference proteome</keyword>
<dbReference type="AlphaFoldDB" id="A0A2S8B2Q2"/>
<keyword evidence="5" id="KW-1133">Transmembrane helix</keyword>
<comment type="caution">
    <text evidence="7">The sequence shown here is derived from an EMBL/GenBank/DDBJ whole genome shotgun (WGS) entry which is preliminary data.</text>
</comment>
<feature type="transmembrane region" description="Helical" evidence="5">
    <location>
        <begin position="59"/>
        <end position="81"/>
    </location>
</feature>
<dbReference type="InterPro" id="IPR002018">
    <property type="entry name" value="CarbesteraseB"/>
</dbReference>
<evidence type="ECO:0000313" key="7">
    <source>
        <dbReference type="EMBL" id="PQM26684.1"/>
    </source>
</evidence>
<dbReference type="InterPro" id="IPR019826">
    <property type="entry name" value="Carboxylesterase_B_AS"/>
</dbReference>
<evidence type="ECO:0000256" key="1">
    <source>
        <dbReference type="ARBA" id="ARBA00005964"/>
    </source>
</evidence>
<feature type="region of interest" description="Disordered" evidence="4">
    <location>
        <begin position="22"/>
        <end position="46"/>
    </location>
</feature>
<gene>
    <name evidence="7" type="ORF">CVO77_16905</name>
</gene>